<dbReference type="Gene3D" id="1.25.40.10">
    <property type="entry name" value="Tetratricopeptide repeat domain"/>
    <property type="match status" value="3"/>
</dbReference>
<accession>A0ABZ1ZMH4</accession>
<organism evidence="1 2">
    <name type="scientific">Streptomyces anulatus</name>
    <name type="common">Streptomyces chrysomallus</name>
    <dbReference type="NCBI Taxonomy" id="1892"/>
    <lineage>
        <taxon>Bacteria</taxon>
        <taxon>Bacillati</taxon>
        <taxon>Actinomycetota</taxon>
        <taxon>Actinomycetes</taxon>
        <taxon>Kitasatosporales</taxon>
        <taxon>Streptomycetaceae</taxon>
        <taxon>Streptomyces</taxon>
    </lineage>
</organism>
<dbReference type="PANTHER" id="PTHR11102:SF160">
    <property type="entry name" value="ERAD-ASSOCIATED E3 UBIQUITIN-PROTEIN LIGASE COMPONENT HRD3"/>
    <property type="match status" value="1"/>
</dbReference>
<dbReference type="InterPro" id="IPR011990">
    <property type="entry name" value="TPR-like_helical_dom_sf"/>
</dbReference>
<dbReference type="InterPro" id="IPR050767">
    <property type="entry name" value="Sel1_AlgK"/>
</dbReference>
<dbReference type="Proteomes" id="UP001431926">
    <property type="component" value="Chromosome"/>
</dbReference>
<dbReference type="RefSeq" id="WP_329357181.1">
    <property type="nucleotide sequence ID" value="NZ_CP109490.1"/>
</dbReference>
<gene>
    <name evidence="1" type="ORF">OG367_22340</name>
</gene>
<dbReference type="PANTHER" id="PTHR11102">
    <property type="entry name" value="SEL-1-LIKE PROTEIN"/>
    <property type="match status" value="1"/>
</dbReference>
<dbReference type="EMBL" id="CP109491">
    <property type="protein sequence ID" value="WUX38798.1"/>
    <property type="molecule type" value="Genomic_DNA"/>
</dbReference>
<reference evidence="1" key="1">
    <citation type="submission" date="2022-10" db="EMBL/GenBank/DDBJ databases">
        <title>The complete genomes of actinobacterial strains from the NBC collection.</title>
        <authorList>
            <person name="Joergensen T.S."/>
            <person name="Alvarez Arevalo M."/>
            <person name="Sterndorff E.B."/>
            <person name="Faurdal D."/>
            <person name="Vuksanovic O."/>
            <person name="Mourched A.-S."/>
            <person name="Charusanti P."/>
            <person name="Shaw S."/>
            <person name="Blin K."/>
            <person name="Weber T."/>
        </authorList>
    </citation>
    <scope>NUCLEOTIDE SEQUENCE</scope>
    <source>
        <strain evidence="1">NBC_01436</strain>
    </source>
</reference>
<evidence type="ECO:0000313" key="2">
    <source>
        <dbReference type="Proteomes" id="UP001431926"/>
    </source>
</evidence>
<dbReference type="SUPFAM" id="SSF81901">
    <property type="entry name" value="HCP-like"/>
    <property type="match status" value="2"/>
</dbReference>
<protein>
    <recommendedName>
        <fullName evidence="3">Tetratricopeptide repeat protein</fullName>
    </recommendedName>
</protein>
<proteinExistence type="predicted"/>
<name>A0ABZ1ZMH4_STRAQ</name>
<evidence type="ECO:0000313" key="1">
    <source>
        <dbReference type="EMBL" id="WUX38798.1"/>
    </source>
</evidence>
<evidence type="ECO:0008006" key="3">
    <source>
        <dbReference type="Google" id="ProtNLM"/>
    </source>
</evidence>
<dbReference type="InterPro" id="IPR027417">
    <property type="entry name" value="P-loop_NTPase"/>
</dbReference>
<keyword evidence="2" id="KW-1185">Reference proteome</keyword>
<dbReference type="SUPFAM" id="SSF52540">
    <property type="entry name" value="P-loop containing nucleoside triphosphate hydrolases"/>
    <property type="match status" value="1"/>
</dbReference>
<sequence>MGPTAVRELKDHLYLLYLEAGTPPLKSVASAIEHDDSFPGSPSKATVHRIIGSEELAAGQEDVVSVAVLLARMAGADADEAGRRIKEMWVAARLAEPLGAPVRELDPFALEVHPAITVPGQKSLPALPLYVERAHDRELNEAVERAARGESAMVTLVGESSTGKTRTCWEALRRLPEGWRVWHPYDPSRPDAALHHIKEVSPRTVIWLNEAQHYLLAQDLKTAESVTSALRTALTDRRRGPVLILATIWPRFWDPLTAPSAVGCEDRYEQQRKLLTGIGSHIVVPKAFTDLDIEQAWEQADGDPRLQSALTGAADGEITQFLAGVPRLMTRYQTATPGATALIHAAMDYRRLGHGPVLRHDLLEQAAEGYLTDRELTLLGPDWMADALAFCAEPCYGVLGPLTQAPYRGDEAREPAYRLADYLEQQGRVERRLFCPPATFWQAAVRHCTSSDDCAALGVAAETRGRLRAASELYQRAVAEGNTDVLPRLARLREGAGNTDEAARLYEKAYQNDDVARWELVRLRSLAGYRGGAEDLAVQAAHQGNATCLIKLSQLWLEGGDEHGAERLRRTAAERGGYSTFAELVRTREAAGDHESAEVFAFASLEAGSTYALSELIRAREKSGRYAEDLVAKATERGKVRPVLMLARARERSGDVPGAETLLAHAAQKGSVFALVEHARLRRKAGDKQRAESLLRSAVGKGSTVALMELARLREKAGDPAGALQLFRTAANRKSADALAALALFREQAGASAEAEAMACVAADAGSTFALLELVWRREQTRDREGAERLADTALRAGNAGALVLLARLREKEGDAAEADRLVLRADRSGNRFALNEFVRRRESADDPEGAERLALAGGGRALAQLARLREEAGSAAEAERLYHLAVDQGETSVLGEVVRLKEEAGHHEKADAYARRAAQAGHVDALAVLAKLRADFGAMEDADRLYRAAADAGVHDALLHLAQLHRSWDPAWESLWRYGLAPDGSTSAPW</sequence>